<keyword evidence="8 11" id="KW-1133">Transmembrane helix</keyword>
<dbReference type="EMBL" id="JAFMPM010000006">
    <property type="protein sequence ID" value="MBO0613591.1"/>
    <property type="molecule type" value="Genomic_DNA"/>
</dbReference>
<dbReference type="GO" id="GO:0065002">
    <property type="term" value="P:intracellular protein transmembrane transport"/>
    <property type="evidence" value="ECO:0007669"/>
    <property type="project" value="TreeGrafter"/>
</dbReference>
<keyword evidence="15" id="KW-1185">Reference proteome</keyword>
<keyword evidence="5 11" id="KW-1003">Cell membrane</keyword>
<accession>A0A8B0SKH0</accession>
<feature type="region of interest" description="Disordered" evidence="12">
    <location>
        <begin position="90"/>
        <end position="153"/>
    </location>
</feature>
<comment type="subcellular location">
    <subcellularLocation>
        <location evidence="1 11">Cell membrane</location>
        <topology evidence="1 11">Multi-pass membrane protein</topology>
    </subcellularLocation>
</comment>
<name>A0A8B0SKH0_9GAMM</name>
<protein>
    <recommendedName>
        <fullName evidence="3 11">Protein-export membrane protein SecG</fullName>
    </recommendedName>
</protein>
<evidence type="ECO:0000256" key="11">
    <source>
        <dbReference type="RuleBase" id="RU365087"/>
    </source>
</evidence>
<keyword evidence="4 11" id="KW-0813">Transport</keyword>
<comment type="caution">
    <text evidence="11">Lacks conserved residue(s) required for the propagation of feature annotation.</text>
</comment>
<evidence type="ECO:0000313" key="13">
    <source>
        <dbReference type="EMBL" id="MBO0613591.1"/>
    </source>
</evidence>
<gene>
    <name evidence="14" type="primary">secG</name>
    <name evidence="14" type="ORF">J1836_001035</name>
    <name evidence="13" type="ORF">J1836_11780</name>
</gene>
<comment type="similarity">
    <text evidence="2 11">Belongs to the SecG family.</text>
</comment>
<evidence type="ECO:0000256" key="4">
    <source>
        <dbReference type="ARBA" id="ARBA00022448"/>
    </source>
</evidence>
<evidence type="ECO:0000256" key="9">
    <source>
        <dbReference type="ARBA" id="ARBA00023010"/>
    </source>
</evidence>
<evidence type="ECO:0000313" key="14">
    <source>
        <dbReference type="EMBL" id="QTX10990.1"/>
    </source>
</evidence>
<organism evidence="14">
    <name type="scientific">Thiothrix fructosivorans</name>
    <dbReference type="NCBI Taxonomy" id="111770"/>
    <lineage>
        <taxon>Bacteria</taxon>
        <taxon>Pseudomonadati</taxon>
        <taxon>Pseudomonadota</taxon>
        <taxon>Gammaproteobacteria</taxon>
        <taxon>Thiotrichales</taxon>
        <taxon>Thiotrichaceae</taxon>
        <taxon>Thiothrix</taxon>
    </lineage>
</organism>
<evidence type="ECO:0000256" key="12">
    <source>
        <dbReference type="SAM" id="MobiDB-lite"/>
    </source>
</evidence>
<dbReference type="GO" id="GO:0009306">
    <property type="term" value="P:protein secretion"/>
    <property type="evidence" value="ECO:0007669"/>
    <property type="project" value="UniProtKB-UniRule"/>
</dbReference>
<evidence type="ECO:0000256" key="7">
    <source>
        <dbReference type="ARBA" id="ARBA00022927"/>
    </source>
</evidence>
<feature type="transmembrane region" description="Helical" evidence="11">
    <location>
        <begin position="52"/>
        <end position="75"/>
    </location>
</feature>
<dbReference type="GO" id="GO:0043952">
    <property type="term" value="P:protein transport by the Sec complex"/>
    <property type="evidence" value="ECO:0007669"/>
    <property type="project" value="TreeGrafter"/>
</dbReference>
<evidence type="ECO:0000256" key="1">
    <source>
        <dbReference type="ARBA" id="ARBA00004651"/>
    </source>
</evidence>
<reference evidence="13 15" key="1">
    <citation type="submission" date="2021-03" db="EMBL/GenBank/DDBJ databases">
        <title>Draft genome and methylome analysis of Thiotrix fructosivoruns ATCC 49748.</title>
        <authorList>
            <person name="Fomenkov A."/>
            <person name="Grabovich M.Y."/>
            <person name="Roberts R.J."/>
        </authorList>
    </citation>
    <scope>NUCLEOTIDE SEQUENCE [LARGE SCALE GENOMIC DNA]</scope>
    <source>
        <strain evidence="13 15">ATCC 49748</strain>
    </source>
</reference>
<keyword evidence="7 11" id="KW-0653">Protein transport</keyword>
<dbReference type="EMBL" id="CP072748">
    <property type="protein sequence ID" value="QTX10990.1"/>
    <property type="molecule type" value="Genomic_DNA"/>
</dbReference>
<dbReference type="PRINTS" id="PR01651">
    <property type="entry name" value="SECGEXPORT"/>
</dbReference>
<keyword evidence="10 11" id="KW-0472">Membrane</keyword>
<evidence type="ECO:0000313" key="15">
    <source>
        <dbReference type="Proteomes" id="UP000664466"/>
    </source>
</evidence>
<dbReference type="Pfam" id="PF03840">
    <property type="entry name" value="SecG"/>
    <property type="match status" value="1"/>
</dbReference>
<evidence type="ECO:0000256" key="3">
    <source>
        <dbReference type="ARBA" id="ARBA00017876"/>
    </source>
</evidence>
<evidence type="ECO:0000256" key="10">
    <source>
        <dbReference type="ARBA" id="ARBA00023136"/>
    </source>
</evidence>
<dbReference type="RefSeq" id="WP_207251269.1">
    <property type="nucleotide sequence ID" value="NZ_JAFMPM010000006.1"/>
</dbReference>
<dbReference type="PANTHER" id="PTHR34182:SF1">
    <property type="entry name" value="PROTEIN-EXPORT MEMBRANE PROTEIN SECG"/>
    <property type="match status" value="1"/>
</dbReference>
<reference evidence="14" key="2">
    <citation type="submission" date="2021-04" db="EMBL/GenBank/DDBJ databases">
        <title>Complete Genome and methylome analysis of Thiothrix fructosivorans ATCC 49748.</title>
        <authorList>
            <person name="Fomenkov A."/>
            <person name="Sun L."/>
            <person name="Vincze T."/>
            <person name="Grabovich M.Y."/>
            <person name="Roberts R.J."/>
        </authorList>
    </citation>
    <scope>NUCLEOTIDE SEQUENCE</scope>
    <source>
        <strain evidence="14">ATCC 49748</strain>
    </source>
</reference>
<proteinExistence type="inferred from homology"/>
<dbReference type="InterPro" id="IPR004692">
    <property type="entry name" value="SecG"/>
</dbReference>
<evidence type="ECO:0000256" key="5">
    <source>
        <dbReference type="ARBA" id="ARBA00022475"/>
    </source>
</evidence>
<dbReference type="NCBIfam" id="TIGR00810">
    <property type="entry name" value="secG"/>
    <property type="match status" value="1"/>
</dbReference>
<feature type="compositionally biased region" description="Basic and acidic residues" evidence="12">
    <location>
        <begin position="130"/>
        <end position="153"/>
    </location>
</feature>
<evidence type="ECO:0000256" key="8">
    <source>
        <dbReference type="ARBA" id="ARBA00022989"/>
    </source>
</evidence>
<comment type="function">
    <text evidence="11">Involved in protein export. Participates in an early event of protein translocation.</text>
</comment>
<keyword evidence="9 11" id="KW-0811">Translocation</keyword>
<dbReference type="GO" id="GO:0005886">
    <property type="term" value="C:plasma membrane"/>
    <property type="evidence" value="ECO:0007669"/>
    <property type="project" value="UniProtKB-SubCell"/>
</dbReference>
<evidence type="ECO:0000256" key="2">
    <source>
        <dbReference type="ARBA" id="ARBA00008445"/>
    </source>
</evidence>
<dbReference type="AlphaFoldDB" id="A0A8B0SKH0"/>
<evidence type="ECO:0000256" key="6">
    <source>
        <dbReference type="ARBA" id="ARBA00022692"/>
    </source>
</evidence>
<dbReference type="GO" id="GO:0015450">
    <property type="term" value="F:protein-transporting ATPase activity"/>
    <property type="evidence" value="ECO:0007669"/>
    <property type="project" value="UniProtKB-UniRule"/>
</dbReference>
<keyword evidence="6 11" id="KW-0812">Transmembrane</keyword>
<sequence length="153" mass="15365">MLYNVLLIVLIVVSVAMIVLILMQQGKGADAGAAFGSGASGTVFGSQGSANFLSRTTGILATMFFLVALALAFLASGRTIESGSIMGSAAPAATKTEVTPPVAVPTSDVPPAPVAAGNAASDVPPAPAAKTEEKPAVDEKNPIESEKPVQEKK</sequence>
<dbReference type="Proteomes" id="UP000664466">
    <property type="component" value="Unassembled WGS sequence"/>
</dbReference>
<dbReference type="PANTHER" id="PTHR34182">
    <property type="entry name" value="PROTEIN-EXPORT MEMBRANE PROTEIN SECG"/>
    <property type="match status" value="1"/>
</dbReference>